<dbReference type="AlphaFoldDB" id="A0A650CZ15"/>
<dbReference type="NCBIfam" id="TIGR00270">
    <property type="entry name" value="multiprotein bridging factor aMBF1"/>
    <property type="match status" value="1"/>
</dbReference>
<dbReference type="EMBL" id="CP045482">
    <property type="protein sequence ID" value="QGR22942.1"/>
    <property type="molecule type" value="Genomic_DNA"/>
</dbReference>
<name>A0A650CZ15_ACIAM</name>
<dbReference type="SUPFAM" id="SSF47413">
    <property type="entry name" value="lambda repressor-like DNA-binding domains"/>
    <property type="match status" value="1"/>
</dbReference>
<dbReference type="Proteomes" id="UP000426328">
    <property type="component" value="Chromosome"/>
</dbReference>
<dbReference type="SMART" id="SM00530">
    <property type="entry name" value="HTH_XRE"/>
    <property type="match status" value="1"/>
</dbReference>
<dbReference type="Gene3D" id="1.10.260.40">
    <property type="entry name" value="lambda repressor-like DNA-binding domains"/>
    <property type="match status" value="1"/>
</dbReference>
<proteinExistence type="predicted"/>
<protein>
    <submittedName>
        <fullName evidence="3">TIGR00270 family protein</fullName>
    </submittedName>
</protein>
<accession>A0A650CZ15</accession>
<evidence type="ECO:0000313" key="4">
    <source>
        <dbReference type="Proteomes" id="UP000426328"/>
    </source>
</evidence>
<reference evidence="2 5" key="1">
    <citation type="submission" date="2019-10" db="EMBL/GenBank/DDBJ databases">
        <title>Comparative genomics of sulfur disproportionating microorganisms.</title>
        <authorList>
            <person name="Ward L.M."/>
            <person name="Bertran E."/>
            <person name="Johnston D."/>
        </authorList>
    </citation>
    <scope>NUCLEOTIDE SEQUENCE [LARGE SCALE GENOMIC DNA]</scope>
    <source>
        <strain evidence="2 5">DSM 3772</strain>
    </source>
</reference>
<evidence type="ECO:0000313" key="5">
    <source>
        <dbReference type="Proteomes" id="UP000474054"/>
    </source>
</evidence>
<sequence length="164" mass="18892">MQKQPQKYCEMCGMPIRGKGFTVVYEGSIITVCEVCYSKIKKSAKIYEEKPKKAQIIKQQSQNINNKNPEIEVEVVDDCYKVIKSARERLGLTTKQLADKMKVSENIIKRFEQGKLKPTIEQAKELEKILSVKLLYTVSNEETQRGEKSFELTLGDIVNIREKK</sequence>
<organism evidence="3 4">
    <name type="scientific">Acidianus ambivalens</name>
    <name type="common">Desulfurolobus ambivalens</name>
    <dbReference type="NCBI Taxonomy" id="2283"/>
    <lineage>
        <taxon>Archaea</taxon>
        <taxon>Thermoproteota</taxon>
        <taxon>Thermoprotei</taxon>
        <taxon>Sulfolobales</taxon>
        <taxon>Sulfolobaceae</taxon>
        <taxon>Acidianus</taxon>
    </lineage>
</organism>
<dbReference type="Proteomes" id="UP000474054">
    <property type="component" value="Unassembled WGS sequence"/>
</dbReference>
<keyword evidence="4" id="KW-1185">Reference proteome</keyword>
<dbReference type="InterPro" id="IPR010982">
    <property type="entry name" value="Lambda_DNA-bd_dom_sf"/>
</dbReference>
<gene>
    <name evidence="3" type="ORF">D1866_11880</name>
    <name evidence="2" type="ORF">GFB69_03320</name>
</gene>
<dbReference type="EMBL" id="WHYS01000001">
    <property type="protein sequence ID" value="MQL54802.1"/>
    <property type="molecule type" value="Genomic_DNA"/>
</dbReference>
<dbReference type="InterPro" id="IPR004451">
    <property type="entry name" value="MJ0586"/>
</dbReference>
<dbReference type="CDD" id="cd00093">
    <property type="entry name" value="HTH_XRE"/>
    <property type="match status" value="1"/>
</dbReference>
<dbReference type="GeneID" id="42780443"/>
<feature type="domain" description="HTH cro/C1-type" evidence="1">
    <location>
        <begin position="83"/>
        <end position="137"/>
    </location>
</feature>
<evidence type="ECO:0000313" key="3">
    <source>
        <dbReference type="EMBL" id="QGR22942.1"/>
    </source>
</evidence>
<dbReference type="GO" id="GO:0003677">
    <property type="term" value="F:DNA binding"/>
    <property type="evidence" value="ECO:0007669"/>
    <property type="project" value="InterPro"/>
</dbReference>
<evidence type="ECO:0000313" key="2">
    <source>
        <dbReference type="EMBL" id="MQL54802.1"/>
    </source>
</evidence>
<dbReference type="InterPro" id="IPR001387">
    <property type="entry name" value="Cro/C1-type_HTH"/>
</dbReference>
<evidence type="ECO:0000259" key="1">
    <source>
        <dbReference type="PROSITE" id="PS50943"/>
    </source>
</evidence>
<dbReference type="PROSITE" id="PS50943">
    <property type="entry name" value="HTH_CROC1"/>
    <property type="match status" value="1"/>
</dbReference>
<reference evidence="3 4" key="2">
    <citation type="submission" date="2019-10" db="EMBL/GenBank/DDBJ databases">
        <title>Genome Sequences from Six Type Strain Members of the Archaeal Family Sulfolobaceae: Acidianus ambivalens, Acidianus infernus, Metallosphaera prunae, Stygiolobus azoricus, Sulfolobus metallicus, and Sulfurisphaera ohwakuensis.</title>
        <authorList>
            <person name="Counts J.A."/>
            <person name="Kelly R.M."/>
        </authorList>
    </citation>
    <scope>NUCLEOTIDE SEQUENCE [LARGE SCALE GENOMIC DNA]</scope>
    <source>
        <strain evidence="3 4">LEI 10</strain>
    </source>
</reference>
<dbReference type="Pfam" id="PF01381">
    <property type="entry name" value="HTH_3"/>
    <property type="match status" value="1"/>
</dbReference>
<dbReference type="RefSeq" id="WP_155861239.1">
    <property type="nucleotide sequence ID" value="NZ_CP045482.1"/>
</dbReference>
<dbReference type="KEGG" id="aamb:D1866_11880"/>